<dbReference type="GO" id="GO:0008616">
    <property type="term" value="P:tRNA queuosine(34) biosynthetic process"/>
    <property type="evidence" value="ECO:0007669"/>
    <property type="project" value="UniProtKB-UniRule"/>
</dbReference>
<comment type="caution">
    <text evidence="6">The sequence shown here is derived from an EMBL/GenBank/DDBJ whole genome shotgun (WGS) entry which is preliminary data.</text>
</comment>
<dbReference type="PANTHER" id="PTHR34354">
    <property type="entry name" value="NADPH-DEPENDENT 7-CYANO-7-DEAZAGUANINE REDUCTASE"/>
    <property type="match status" value="1"/>
</dbReference>
<comment type="similarity">
    <text evidence="5">Belongs to the GTP cyclohydrolase I family. QueF type 1 subfamily.</text>
</comment>
<comment type="pathway">
    <text evidence="5">tRNA modification; tRNA-queuosine biosynthesis.</text>
</comment>
<name>A0A7C3YQA6_UNCW3</name>
<comment type="subcellular location">
    <subcellularLocation>
        <location evidence="5">Cytoplasm</location>
    </subcellularLocation>
</comment>
<dbReference type="AlphaFoldDB" id="A0A7C3YQA6"/>
<sequence>MKKKKSSLYTKEHARAGLREKLPEIETFPSQFRNYEITIEIPEYTSLCPRTGLPDFGKITIKYIPNQKCVELRSLKYYILAYRNLGIFYENAVNRILKDFVAACQPKWCLVRGEFNIRGGMRSIVEAQYPPRRGKR</sequence>
<evidence type="ECO:0000313" key="6">
    <source>
        <dbReference type="EMBL" id="HGE99571.1"/>
    </source>
</evidence>
<dbReference type="HAMAP" id="MF_00818">
    <property type="entry name" value="QueF_type1"/>
    <property type="match status" value="1"/>
</dbReference>
<dbReference type="PIRSF" id="PIRSF027377">
    <property type="entry name" value="Nitrile_oxidored_QueF"/>
    <property type="match status" value="1"/>
</dbReference>
<dbReference type="Gene3D" id="3.30.1130.10">
    <property type="match status" value="1"/>
</dbReference>
<proteinExistence type="inferred from homology"/>
<keyword evidence="4 5" id="KW-0560">Oxidoreductase</keyword>
<dbReference type="InterPro" id="IPR043133">
    <property type="entry name" value="GTP-CH-I_C/QueF"/>
</dbReference>
<evidence type="ECO:0000256" key="1">
    <source>
        <dbReference type="ARBA" id="ARBA00022490"/>
    </source>
</evidence>
<dbReference type="UniPathway" id="UPA00392"/>
<organism evidence="6">
    <name type="scientific">candidate division WOR-3 bacterium</name>
    <dbReference type="NCBI Taxonomy" id="2052148"/>
    <lineage>
        <taxon>Bacteria</taxon>
        <taxon>Bacteria division WOR-3</taxon>
    </lineage>
</organism>
<dbReference type="EMBL" id="DTMQ01000039">
    <property type="protein sequence ID" value="HGE99571.1"/>
    <property type="molecule type" value="Genomic_DNA"/>
</dbReference>
<dbReference type="GO" id="GO:0005737">
    <property type="term" value="C:cytoplasm"/>
    <property type="evidence" value="ECO:0007669"/>
    <property type="project" value="UniProtKB-SubCell"/>
</dbReference>
<keyword evidence="3 5" id="KW-0521">NADP</keyword>
<keyword evidence="1 5" id="KW-0963">Cytoplasm</keyword>
<feature type="binding site" evidence="5">
    <location>
        <begin position="89"/>
        <end position="90"/>
    </location>
    <ligand>
        <name>substrate</name>
    </ligand>
</feature>
<dbReference type="InterPro" id="IPR029500">
    <property type="entry name" value="QueF"/>
</dbReference>
<feature type="active site" description="Thioimide intermediate" evidence="5">
    <location>
        <position position="48"/>
    </location>
</feature>
<reference evidence="6" key="1">
    <citation type="journal article" date="2020" name="mSystems">
        <title>Genome- and Community-Level Interaction Insights into Carbon Utilization and Element Cycling Functions of Hydrothermarchaeota in Hydrothermal Sediment.</title>
        <authorList>
            <person name="Zhou Z."/>
            <person name="Liu Y."/>
            <person name="Xu W."/>
            <person name="Pan J."/>
            <person name="Luo Z.H."/>
            <person name="Li M."/>
        </authorList>
    </citation>
    <scope>NUCLEOTIDE SEQUENCE [LARGE SCALE GENOMIC DNA]</scope>
    <source>
        <strain evidence="6">SpSt-906</strain>
    </source>
</reference>
<dbReference type="GO" id="GO:0033739">
    <property type="term" value="F:preQ1 synthase activity"/>
    <property type="evidence" value="ECO:0007669"/>
    <property type="project" value="UniProtKB-UniRule"/>
</dbReference>
<dbReference type="NCBIfam" id="TIGR03139">
    <property type="entry name" value="QueF-II"/>
    <property type="match status" value="1"/>
</dbReference>
<evidence type="ECO:0000256" key="5">
    <source>
        <dbReference type="HAMAP-Rule" id="MF_00818"/>
    </source>
</evidence>
<dbReference type="Pfam" id="PF14489">
    <property type="entry name" value="QueF"/>
    <property type="match status" value="1"/>
</dbReference>
<gene>
    <name evidence="5 6" type="primary">queF</name>
    <name evidence="6" type="ORF">ENX07_05835</name>
</gene>
<comment type="catalytic activity">
    <reaction evidence="5">
        <text>7-aminomethyl-7-carbaguanine + 2 NADP(+) = 7-cyano-7-carbaguanine + 2 NADPH + 3 H(+)</text>
        <dbReference type="Rhea" id="RHEA:13409"/>
        <dbReference type="ChEBI" id="CHEBI:15378"/>
        <dbReference type="ChEBI" id="CHEBI:45075"/>
        <dbReference type="ChEBI" id="CHEBI:57783"/>
        <dbReference type="ChEBI" id="CHEBI:58349"/>
        <dbReference type="ChEBI" id="CHEBI:58703"/>
        <dbReference type="EC" id="1.7.1.13"/>
    </reaction>
</comment>
<dbReference type="EC" id="1.7.1.13" evidence="5"/>
<dbReference type="PANTHER" id="PTHR34354:SF1">
    <property type="entry name" value="NADPH-DEPENDENT 7-CYANO-7-DEAZAGUANINE REDUCTASE"/>
    <property type="match status" value="1"/>
</dbReference>
<accession>A0A7C3YQA6</accession>
<dbReference type="SUPFAM" id="SSF55620">
    <property type="entry name" value="Tetrahydrobiopterin biosynthesis enzymes-like"/>
    <property type="match status" value="1"/>
</dbReference>
<dbReference type="InterPro" id="IPR016856">
    <property type="entry name" value="QueF_type1"/>
</dbReference>
<feature type="binding site" evidence="5">
    <location>
        <begin position="70"/>
        <end position="72"/>
    </location>
    <ligand>
        <name>substrate</name>
    </ligand>
</feature>
<dbReference type="InterPro" id="IPR050084">
    <property type="entry name" value="NADPH_dep_7-cyano-7-deazaG_red"/>
</dbReference>
<keyword evidence="2 5" id="KW-0671">Queuosine biosynthesis</keyword>
<evidence type="ECO:0000256" key="2">
    <source>
        <dbReference type="ARBA" id="ARBA00022785"/>
    </source>
</evidence>
<feature type="active site" description="Proton donor" evidence="5">
    <location>
        <position position="55"/>
    </location>
</feature>
<evidence type="ECO:0000256" key="3">
    <source>
        <dbReference type="ARBA" id="ARBA00022857"/>
    </source>
</evidence>
<comment type="function">
    <text evidence="5">Catalyzes the NADPH-dependent reduction of 7-cyano-7-deazaguanine (preQ0) to 7-aminomethyl-7-deazaguanine (preQ1).</text>
</comment>
<protein>
    <recommendedName>
        <fullName evidence="5">NADPH-dependent 7-cyano-7-deazaguanine reductase</fullName>
        <ecNumber evidence="5">1.7.1.13</ecNumber>
    </recommendedName>
    <alternativeName>
        <fullName evidence="5">7-cyano-7-carbaguanine reductase</fullName>
    </alternativeName>
    <alternativeName>
        <fullName evidence="5">NADPH-dependent nitrile oxidoreductase</fullName>
    </alternativeName>
    <alternativeName>
        <fullName evidence="5">PreQ(0) reductase</fullName>
    </alternativeName>
</protein>
<evidence type="ECO:0000256" key="4">
    <source>
        <dbReference type="ARBA" id="ARBA00023002"/>
    </source>
</evidence>